<proteinExistence type="predicted"/>
<name>A0ABW3NR14_9FLAO</name>
<comment type="caution">
    <text evidence="1">The sequence shown here is derived from an EMBL/GenBank/DDBJ whole genome shotgun (WGS) entry which is preliminary data.</text>
</comment>
<dbReference type="Proteomes" id="UP001597131">
    <property type="component" value="Unassembled WGS sequence"/>
</dbReference>
<reference evidence="2" key="1">
    <citation type="journal article" date="2019" name="Int. J. Syst. Evol. Microbiol.">
        <title>The Global Catalogue of Microorganisms (GCM) 10K type strain sequencing project: providing services to taxonomists for standard genome sequencing and annotation.</title>
        <authorList>
            <consortium name="The Broad Institute Genomics Platform"/>
            <consortium name="The Broad Institute Genome Sequencing Center for Infectious Disease"/>
            <person name="Wu L."/>
            <person name="Ma J."/>
        </authorList>
    </citation>
    <scope>NUCLEOTIDE SEQUENCE [LARGE SCALE GENOMIC DNA]</scope>
    <source>
        <strain evidence="2">CCUG 64793</strain>
    </source>
</reference>
<dbReference type="PROSITE" id="PS51257">
    <property type="entry name" value="PROKAR_LIPOPROTEIN"/>
    <property type="match status" value="1"/>
</dbReference>
<gene>
    <name evidence="1" type="ORF">ACFQ3Q_06170</name>
</gene>
<sequence length="284" mass="31284">MKKLLCLIILGAGITGCSVDPLENSQESIESYDAKTNVQNDKPDFLPPSISCGDATTQTSLELVITPGETGAMGGFDLHWMTKDSYDTYGWNEEYACGVGLASNNNNNYGLEAGDELPLFLEEHFEDSGMDCTMPLECGQEFVFKIRAKNSGGDFKKSDWSEVFFCSTAACEICTYGFGYWKNHEEMWPVEELSLGGTTWDKEYLLALMNTQPDKGDAITTLTHHLITAKLNVANGAGNSEIEEIIEVADMMVSDPESYTKAEINNVKDQLEAFNEGSVCDEEN</sequence>
<evidence type="ECO:0000313" key="2">
    <source>
        <dbReference type="Proteomes" id="UP001597131"/>
    </source>
</evidence>
<keyword evidence="2" id="KW-1185">Reference proteome</keyword>
<organism evidence="1 2">
    <name type="scientific">Salegentibacter chungangensis</name>
    <dbReference type="NCBI Taxonomy" id="1335724"/>
    <lineage>
        <taxon>Bacteria</taxon>
        <taxon>Pseudomonadati</taxon>
        <taxon>Bacteroidota</taxon>
        <taxon>Flavobacteriia</taxon>
        <taxon>Flavobacteriales</taxon>
        <taxon>Flavobacteriaceae</taxon>
        <taxon>Salegentibacter</taxon>
    </lineage>
</organism>
<protein>
    <recommendedName>
        <fullName evidence="3">Lipoprotein</fullName>
    </recommendedName>
</protein>
<dbReference type="EMBL" id="JBHTLI010000001">
    <property type="protein sequence ID" value="MFD1095324.1"/>
    <property type="molecule type" value="Genomic_DNA"/>
</dbReference>
<evidence type="ECO:0008006" key="3">
    <source>
        <dbReference type="Google" id="ProtNLM"/>
    </source>
</evidence>
<accession>A0ABW3NR14</accession>
<evidence type="ECO:0000313" key="1">
    <source>
        <dbReference type="EMBL" id="MFD1095324.1"/>
    </source>
</evidence>
<dbReference type="RefSeq" id="WP_380743970.1">
    <property type="nucleotide sequence ID" value="NZ_JBHTLI010000001.1"/>
</dbReference>